<proteinExistence type="predicted"/>
<dbReference type="RefSeq" id="YP_001111167.1">
    <property type="nucleotide sequence ID" value="NC_009236.1"/>
</dbReference>
<sequence>MNDQQQSRADALTEEQIRAFAENAFDHEVGAGALRQNVATVGNVILAIRNALNLAASANETGAEGAAITDHDAKGLEIIAGWLYKDGLVEPAAMLRRLASARSPAMAAAAPADEHSTIECQAHSGPDCTECGGTGAWSGSADERAALQWAAGTLQEIVSGRWKGAKESDKVSIGSVTKTVAQVLDMADAALGRASQGDAPAEMRKPDAYVPIHPRNGPLWASAVTSLDADRPKSYPVQAVYLGASTAALSAARAAASPAADEAQALLTVGRCMGIEAVEKYIDSASLGTVIDYAAEIRKLAAPQPAPADAPADVTLIPYDGLTEEFTDEVARLANDAPGIREAVAGALQSCGAIIAPADAPAHAAECPHCDGEGVIEADSGASPCACAQDAQEGMPTFGARRTQADAPAEARV</sequence>
<dbReference type="Proteomes" id="UP000002288">
    <property type="component" value="Segment"/>
</dbReference>
<dbReference type="OrthoDB" id="40997at10239"/>
<keyword evidence="2" id="KW-1185">Reference proteome</keyword>
<evidence type="ECO:0000313" key="1">
    <source>
        <dbReference type="EMBL" id="ABO60785.1"/>
    </source>
</evidence>
<dbReference type="EMBL" id="CP000624">
    <property type="protein sequence ID" value="ABO60785.1"/>
    <property type="molecule type" value="Genomic_DNA"/>
</dbReference>
<evidence type="ECO:0000313" key="2">
    <source>
        <dbReference type="Proteomes" id="UP000002288"/>
    </source>
</evidence>
<accession>A4JWW2</accession>
<gene>
    <name evidence="1" type="ORF">BPSphiE122_0017</name>
</gene>
<protein>
    <submittedName>
        <fullName evidence="1">Uncharacterized protein</fullName>
    </submittedName>
</protein>
<organism evidence="1 2">
    <name type="scientific">Burkholderia phage phiE12-2</name>
    <dbReference type="NCBI Taxonomy" id="2881401"/>
    <lineage>
        <taxon>Viruses</taxon>
        <taxon>Duplodnaviria</taxon>
        <taxon>Heunggongvirae</taxon>
        <taxon>Uroviricota</taxon>
        <taxon>Caudoviricetes</taxon>
        <taxon>Peduoviridae</taxon>
        <taxon>Duodecimduovirus</taxon>
        <taxon>Duodecimduovirus phiE122</taxon>
    </lineage>
</organism>
<reference evidence="1 2" key="1">
    <citation type="submission" date="2007-03" db="EMBL/GenBank/DDBJ databases">
        <authorList>
            <person name="DeShazer D."/>
            <person name="Ronning C.M."/>
            <person name="Brinkac L.M."/>
            <person name="Nierman W.C."/>
        </authorList>
    </citation>
    <scope>NUCLEOTIDE SEQUENCE [LARGE SCALE GENOMIC DNA]</scope>
</reference>
<name>A4JWW2_9CAUD</name>
<dbReference type="KEGG" id="vg:4960647"/>
<dbReference type="GeneID" id="4960647"/>